<dbReference type="EC" id="2.4.2.31" evidence="6"/>
<name>A0ABN9P9A6_9DINO</name>
<keyword evidence="4" id="KW-0548">Nucleotidyltransferase</keyword>
<evidence type="ECO:0000256" key="5">
    <source>
        <dbReference type="ARBA" id="ARBA00047597"/>
    </source>
</evidence>
<dbReference type="Pfam" id="PF01129">
    <property type="entry name" value="ART"/>
    <property type="match status" value="1"/>
</dbReference>
<reference evidence="8" key="1">
    <citation type="submission" date="2023-10" db="EMBL/GenBank/DDBJ databases">
        <authorList>
            <person name="Chen Y."/>
            <person name="Shah S."/>
            <person name="Dougan E. K."/>
            <person name="Thang M."/>
            <person name="Chan C."/>
        </authorList>
    </citation>
    <scope>NUCLEOTIDE SEQUENCE [LARGE SCALE GENOMIC DNA]</scope>
</reference>
<comment type="similarity">
    <text evidence="1 6">Belongs to the Arg-specific ADP-ribosyltransferase family.</text>
</comment>
<comment type="caution">
    <text evidence="8">The sequence shown here is derived from an EMBL/GenBank/DDBJ whole genome shotgun (WGS) entry which is preliminary data.</text>
</comment>
<evidence type="ECO:0000256" key="2">
    <source>
        <dbReference type="ARBA" id="ARBA00022676"/>
    </source>
</evidence>
<dbReference type="EMBL" id="CAUYUJ010000096">
    <property type="protein sequence ID" value="CAK0788615.1"/>
    <property type="molecule type" value="Genomic_DNA"/>
</dbReference>
<keyword evidence="3 6" id="KW-0808">Transferase</keyword>
<keyword evidence="2 6" id="KW-0328">Glycosyltransferase</keyword>
<sequence>MPAMASAKERLVEGLRRLDPGGTGRLPRPVFEGVMRNVCRASPAGPESLDLALARAGVGDDVRYEDFLAWVYEESAEEQPSAATTHSQNAELSECVEAAKQKLDSEAGVAPGQETWTTQKWLGTSLTSPIVADALNSPIAPDTDPALQLLFMKSLAEKGNRDMVLDLLRSKAVLESMADKIWGELQVLKDATAVTAEELNGKFAQDAKFTMAFGGLNVFYGGLEALIGSPSARVLEAMVHEHCEEKDSSKEFTTGNYGVTTTSKAEWLFVANPEGGPEQVGLQQWPREQKLVDSGDIAKCRQVRTSAELDFILKDLNSKLKNAEQATLMREEMVGGVLYTGPLFVKYNAVNRGGAINVEQGDYAKKQFQKTCLGNRYVTTIHAINSCLLKLSKLQKAVTVYRGFSGGVLPKEFWEENRDGVRGGIEFGFMSTTVEKQVALSYAQGGVSTVLEIQMGMVDRGADLSVLSQYPHEREICFAPLTGIEIVSGRVEASVLIVQTRLSVNLTALTIEQVIAKRKRVMEEMLENLKREVVQSLAGVSWQALFNELGEGKAFQLLVEQHACDELDRAFTASAEKDFNKDDVFQNAVRAFLGVSGAVQHQQADLLEVLADKSHGATAAKLQERAAVFRDDEMVMQARSRARSLAGRARAPSRLRGRPGPMTEQHSWFWVVISPNPRCDILHAPRSPASLPPSSGSR</sequence>
<gene>
    <name evidence="8" type="ORF">PCOR1329_LOCUS463</name>
</gene>
<proteinExistence type="inferred from homology"/>
<comment type="catalytic activity">
    <reaction evidence="5 6">
        <text>L-arginyl-[protein] + NAD(+) = N(omega)-(ADP-D-ribosyl)-L-arginyl-[protein] + nicotinamide + H(+)</text>
        <dbReference type="Rhea" id="RHEA:19149"/>
        <dbReference type="Rhea" id="RHEA-COMP:10532"/>
        <dbReference type="Rhea" id="RHEA-COMP:15087"/>
        <dbReference type="ChEBI" id="CHEBI:15378"/>
        <dbReference type="ChEBI" id="CHEBI:17154"/>
        <dbReference type="ChEBI" id="CHEBI:29965"/>
        <dbReference type="ChEBI" id="CHEBI:57540"/>
        <dbReference type="ChEBI" id="CHEBI:142554"/>
        <dbReference type="EC" id="2.4.2.31"/>
    </reaction>
</comment>
<feature type="region of interest" description="Disordered" evidence="7">
    <location>
        <begin position="641"/>
        <end position="660"/>
    </location>
</feature>
<keyword evidence="6" id="KW-0521">NADP</keyword>
<keyword evidence="6" id="KW-0520">NAD</keyword>
<accession>A0ABN9P9A6</accession>
<evidence type="ECO:0000256" key="3">
    <source>
        <dbReference type="ARBA" id="ARBA00022679"/>
    </source>
</evidence>
<evidence type="ECO:0000256" key="4">
    <source>
        <dbReference type="ARBA" id="ARBA00022695"/>
    </source>
</evidence>
<dbReference type="Proteomes" id="UP001189429">
    <property type="component" value="Unassembled WGS sequence"/>
</dbReference>
<feature type="non-terminal residue" evidence="8">
    <location>
        <position position="698"/>
    </location>
</feature>
<evidence type="ECO:0000313" key="9">
    <source>
        <dbReference type="Proteomes" id="UP001189429"/>
    </source>
</evidence>
<keyword evidence="9" id="KW-1185">Reference proteome</keyword>
<organism evidence="8 9">
    <name type="scientific">Prorocentrum cordatum</name>
    <dbReference type="NCBI Taxonomy" id="2364126"/>
    <lineage>
        <taxon>Eukaryota</taxon>
        <taxon>Sar</taxon>
        <taxon>Alveolata</taxon>
        <taxon>Dinophyceae</taxon>
        <taxon>Prorocentrales</taxon>
        <taxon>Prorocentraceae</taxon>
        <taxon>Prorocentrum</taxon>
    </lineage>
</organism>
<dbReference type="PROSITE" id="PS51996">
    <property type="entry name" value="TR_MART"/>
    <property type="match status" value="1"/>
</dbReference>
<dbReference type="Gene3D" id="3.90.176.10">
    <property type="entry name" value="Toxin ADP-ribosyltransferase, Chain A, domain 1"/>
    <property type="match status" value="1"/>
</dbReference>
<dbReference type="SUPFAM" id="SSF56399">
    <property type="entry name" value="ADP-ribosylation"/>
    <property type="match status" value="1"/>
</dbReference>
<evidence type="ECO:0000256" key="6">
    <source>
        <dbReference type="RuleBase" id="RU361228"/>
    </source>
</evidence>
<dbReference type="InterPro" id="IPR000768">
    <property type="entry name" value="ART"/>
</dbReference>
<evidence type="ECO:0000256" key="1">
    <source>
        <dbReference type="ARBA" id="ARBA00009558"/>
    </source>
</evidence>
<protein>
    <recommendedName>
        <fullName evidence="6">NAD(P)(+)--arginine ADP-ribosyltransferase</fullName>
        <ecNumber evidence="6">2.4.2.31</ecNumber>
    </recommendedName>
    <alternativeName>
        <fullName evidence="6">Mono(ADP-ribosyl)transferase</fullName>
    </alternativeName>
</protein>
<evidence type="ECO:0000313" key="8">
    <source>
        <dbReference type="EMBL" id="CAK0788615.1"/>
    </source>
</evidence>
<evidence type="ECO:0000256" key="7">
    <source>
        <dbReference type="SAM" id="MobiDB-lite"/>
    </source>
</evidence>